<protein>
    <submittedName>
        <fullName evidence="1">Uncharacterized protein</fullName>
    </submittedName>
</protein>
<sequence>MKSILLTCVIILIVFKISANDTIVYQREGLFEPALVENTFFYHSLRPPMRPYSHVVRKIGTESNLIPYRHVAGSPNDPNLAFNWHITTNTVYSYDVMTRSHIDRRMGLTVRIVYREFESRDSVKVSHEPPQRIIESKVNVMPVTVYFSEIRDAFKGHHENIENAINKFYDYLNFDIYFDGSDSFLNFYMRDKDAFYIWEAPLPEGRSWDTDWHLKRAYASPHYDPEFIPRTHNQFYDSTKTHHNAITDTLFFDGHFKVLEQGGEKYIVNREHAIIYHMGEKEITPIGRVLVTEDYPKIQGKPLFIEDRDHNRLIFFAPIKWADTDLPKPNTFYMKEEEMREYFKYVMD</sequence>
<dbReference type="Proteomes" id="UP000295221">
    <property type="component" value="Unassembled WGS sequence"/>
</dbReference>
<organism evidence="1 2">
    <name type="scientific">Natronoflexus pectinivorans</name>
    <dbReference type="NCBI Taxonomy" id="682526"/>
    <lineage>
        <taxon>Bacteria</taxon>
        <taxon>Pseudomonadati</taxon>
        <taxon>Bacteroidota</taxon>
        <taxon>Bacteroidia</taxon>
        <taxon>Marinilabiliales</taxon>
        <taxon>Marinilabiliaceae</taxon>
        <taxon>Natronoflexus</taxon>
    </lineage>
</organism>
<gene>
    <name evidence="1" type="ORF">EV194_10495</name>
</gene>
<proteinExistence type="predicted"/>
<evidence type="ECO:0000313" key="2">
    <source>
        <dbReference type="Proteomes" id="UP000295221"/>
    </source>
</evidence>
<comment type="caution">
    <text evidence="1">The sequence shown here is derived from an EMBL/GenBank/DDBJ whole genome shotgun (WGS) entry which is preliminary data.</text>
</comment>
<reference evidence="1 2" key="1">
    <citation type="submission" date="2019-03" db="EMBL/GenBank/DDBJ databases">
        <title>Genomic Encyclopedia of Type Strains, Phase IV (KMG-IV): sequencing the most valuable type-strain genomes for metagenomic binning, comparative biology and taxonomic classification.</title>
        <authorList>
            <person name="Goeker M."/>
        </authorList>
    </citation>
    <scope>NUCLEOTIDE SEQUENCE [LARGE SCALE GENOMIC DNA]</scope>
    <source>
        <strain evidence="1 2">DSM 24179</strain>
    </source>
</reference>
<dbReference type="RefSeq" id="WP_132433369.1">
    <property type="nucleotide sequence ID" value="NZ_SLWK01000004.1"/>
</dbReference>
<name>A0A4R2GK02_9BACT</name>
<keyword evidence="2" id="KW-1185">Reference proteome</keyword>
<evidence type="ECO:0000313" key="1">
    <source>
        <dbReference type="EMBL" id="TCO08784.1"/>
    </source>
</evidence>
<dbReference type="EMBL" id="SLWK01000004">
    <property type="protein sequence ID" value="TCO08784.1"/>
    <property type="molecule type" value="Genomic_DNA"/>
</dbReference>
<accession>A0A4R2GK02</accession>
<dbReference type="AlphaFoldDB" id="A0A4R2GK02"/>